<proteinExistence type="predicted"/>
<feature type="region of interest" description="Disordered" evidence="1">
    <location>
        <begin position="390"/>
        <end position="551"/>
    </location>
</feature>
<name>A0A6A6T7K8_9PLEO</name>
<feature type="compositionally biased region" description="Pro residues" evidence="1">
    <location>
        <begin position="647"/>
        <end position="672"/>
    </location>
</feature>
<feature type="compositionally biased region" description="Low complexity" evidence="1">
    <location>
        <begin position="470"/>
        <end position="481"/>
    </location>
</feature>
<feature type="compositionally biased region" description="Low complexity" evidence="1">
    <location>
        <begin position="734"/>
        <end position="753"/>
    </location>
</feature>
<evidence type="ECO:0000313" key="4">
    <source>
        <dbReference type="Proteomes" id="UP000799324"/>
    </source>
</evidence>
<organism evidence="3 4">
    <name type="scientific">Lophiostoma macrostomum CBS 122681</name>
    <dbReference type="NCBI Taxonomy" id="1314788"/>
    <lineage>
        <taxon>Eukaryota</taxon>
        <taxon>Fungi</taxon>
        <taxon>Dikarya</taxon>
        <taxon>Ascomycota</taxon>
        <taxon>Pezizomycotina</taxon>
        <taxon>Dothideomycetes</taxon>
        <taxon>Pleosporomycetidae</taxon>
        <taxon>Pleosporales</taxon>
        <taxon>Lophiostomataceae</taxon>
        <taxon>Lophiostoma</taxon>
    </lineage>
</organism>
<dbReference type="AlphaFoldDB" id="A0A6A6T7K8"/>
<feature type="compositionally biased region" description="Basic residues" evidence="1">
    <location>
        <begin position="420"/>
        <end position="432"/>
    </location>
</feature>
<evidence type="ECO:0000256" key="1">
    <source>
        <dbReference type="SAM" id="MobiDB-lite"/>
    </source>
</evidence>
<feature type="region of interest" description="Disordered" evidence="1">
    <location>
        <begin position="632"/>
        <end position="823"/>
    </location>
</feature>
<feature type="region of interest" description="Disordered" evidence="1">
    <location>
        <begin position="1"/>
        <end position="38"/>
    </location>
</feature>
<feature type="compositionally biased region" description="Low complexity" evidence="1">
    <location>
        <begin position="635"/>
        <end position="646"/>
    </location>
</feature>
<evidence type="ECO:0000313" key="3">
    <source>
        <dbReference type="EMBL" id="KAF2655287.1"/>
    </source>
</evidence>
<keyword evidence="4" id="KW-1185">Reference proteome</keyword>
<feature type="compositionally biased region" description="Polar residues" evidence="1">
    <location>
        <begin position="676"/>
        <end position="687"/>
    </location>
</feature>
<dbReference type="OrthoDB" id="5419821at2759"/>
<dbReference type="Pfam" id="PF03235">
    <property type="entry name" value="GmrSD_N"/>
    <property type="match status" value="1"/>
</dbReference>
<feature type="compositionally biased region" description="Basic and acidic residues" evidence="1">
    <location>
        <begin position="775"/>
        <end position="816"/>
    </location>
</feature>
<feature type="compositionally biased region" description="Basic and acidic residues" evidence="1">
    <location>
        <begin position="530"/>
        <end position="543"/>
    </location>
</feature>
<dbReference type="InterPro" id="IPR004919">
    <property type="entry name" value="GmrSD_N"/>
</dbReference>
<accession>A0A6A6T7K8</accession>
<dbReference type="EMBL" id="MU004351">
    <property type="protein sequence ID" value="KAF2655287.1"/>
    <property type="molecule type" value="Genomic_DNA"/>
</dbReference>
<dbReference type="PANTHER" id="PTHR39639">
    <property type="entry name" value="CHROMOSOME 16, WHOLE GENOME SHOTGUN SEQUENCE"/>
    <property type="match status" value="1"/>
</dbReference>
<protein>
    <recommendedName>
        <fullName evidence="2">GmrSD restriction endonucleases N-terminal domain-containing protein</fullName>
    </recommendedName>
</protein>
<reference evidence="3" key="1">
    <citation type="journal article" date="2020" name="Stud. Mycol.">
        <title>101 Dothideomycetes genomes: a test case for predicting lifestyles and emergence of pathogens.</title>
        <authorList>
            <person name="Haridas S."/>
            <person name="Albert R."/>
            <person name="Binder M."/>
            <person name="Bloem J."/>
            <person name="Labutti K."/>
            <person name="Salamov A."/>
            <person name="Andreopoulos B."/>
            <person name="Baker S."/>
            <person name="Barry K."/>
            <person name="Bills G."/>
            <person name="Bluhm B."/>
            <person name="Cannon C."/>
            <person name="Castanera R."/>
            <person name="Culley D."/>
            <person name="Daum C."/>
            <person name="Ezra D."/>
            <person name="Gonzalez J."/>
            <person name="Henrissat B."/>
            <person name="Kuo A."/>
            <person name="Liang C."/>
            <person name="Lipzen A."/>
            <person name="Lutzoni F."/>
            <person name="Magnuson J."/>
            <person name="Mondo S."/>
            <person name="Nolan M."/>
            <person name="Ohm R."/>
            <person name="Pangilinan J."/>
            <person name="Park H.-J."/>
            <person name="Ramirez L."/>
            <person name="Alfaro M."/>
            <person name="Sun H."/>
            <person name="Tritt A."/>
            <person name="Yoshinaga Y."/>
            <person name="Zwiers L.-H."/>
            <person name="Turgeon B."/>
            <person name="Goodwin S."/>
            <person name="Spatafora J."/>
            <person name="Crous P."/>
            <person name="Grigoriev I."/>
        </authorList>
    </citation>
    <scope>NUCLEOTIDE SEQUENCE</scope>
    <source>
        <strain evidence="3">CBS 122681</strain>
    </source>
</reference>
<feature type="domain" description="GmrSD restriction endonucleases N-terminal" evidence="2">
    <location>
        <begin position="64"/>
        <end position="200"/>
    </location>
</feature>
<dbReference type="PANTHER" id="PTHR39639:SF1">
    <property type="entry name" value="DUF262 DOMAIN-CONTAINING PROTEIN"/>
    <property type="match status" value="1"/>
</dbReference>
<gene>
    <name evidence="3" type="ORF">K491DRAFT_432601</name>
</gene>
<sequence length="823" mass="92081">MEVYQPPSEPLIKEEEEEDPDDFYNDDDDGDSTSFKPRPQLSRSVVVVRHLAWLMDELEAGNIDVDPEYQREVVWTADRMTGLVNSLMENYYIPPIILNRKPLPNQGDGPIRHILVCVDGKQRLSSVQAFVKGIIPCNDHLGQKWYFCEHPQGRLRNVLSETNRKQFLAKEFVSFEFANLSTEQEEDLFARVQMGVQLNLAEKMRAATGVWQELGKLYVDDFSTIVSLLKDRSRAKDFQMVLSCFSQILEVQHPTNANGIPVLRTNHKALPKFLENRAALDDATKSHLRSVFKTFKELIELDPDTFTNVGRAFTRVQTFAPVEMVAISVLISVYSESRNNRLLIGDIRQFRTLLREHHKDLRMNAYVWKTTWNFIDNLEQIRGAVDGSTIDRTAQEPPPAPTEFGAEPEQPEPPTFLIVKRGRPTMRTKHPKVAPGTIITKKKPLALSNEVRPRKRPRLSDDPPPVEQDSALASSRSAIRSTVVPIGEPPPSATTLPQPSHPVLKQEPDTRPAAPAKIKRTAVQKATTTHNHENQISKPHDYRAPTAPMGTKASQAEATTTSAPLALPYHVSQPPYNPNIPLLSQAPNLGAAPTDHAPYPYGPLDNYIHQGLWQRSDGNPYNNLYVYGFPPNGPRPSSSPAAAQPRYHPPPPASPPPAAATDPTTPPQPPKSPAQNLVTATVTSPQSDIIDLTSDTEQERQDLLSSFRGRATNDRSLSSESAQHPRQPHTQTQVPARAQVSAVAPASASAIPPTHIQPSSKSKHVFPGDPRAGPRRAEMDRQASDLRVHLERERDRDRERTNVEPRRRNRTSKFDARIVQTLE</sequence>
<feature type="compositionally biased region" description="Acidic residues" evidence="1">
    <location>
        <begin position="14"/>
        <end position="31"/>
    </location>
</feature>
<feature type="compositionally biased region" description="Polar residues" evidence="1">
    <location>
        <begin position="714"/>
        <end position="733"/>
    </location>
</feature>
<dbReference type="Proteomes" id="UP000799324">
    <property type="component" value="Unassembled WGS sequence"/>
</dbReference>
<evidence type="ECO:0000259" key="2">
    <source>
        <dbReference type="Pfam" id="PF03235"/>
    </source>
</evidence>